<comment type="caution">
    <text evidence="2">The sequence shown here is derived from an EMBL/GenBank/DDBJ whole genome shotgun (WGS) entry which is preliminary data.</text>
</comment>
<protein>
    <submittedName>
        <fullName evidence="2">Uncharacterized protein</fullName>
    </submittedName>
</protein>
<dbReference type="EMBL" id="VWOJ01000001">
    <property type="protein sequence ID" value="KAA5804642.1"/>
    <property type="molecule type" value="Genomic_DNA"/>
</dbReference>
<keyword evidence="1" id="KW-0732">Signal</keyword>
<dbReference type="RefSeq" id="WP_150021673.1">
    <property type="nucleotide sequence ID" value="NZ_VWOJ01000001.1"/>
</dbReference>
<accession>A0A5M6ZII3</accession>
<feature type="signal peptide" evidence="1">
    <location>
        <begin position="1"/>
        <end position="19"/>
    </location>
</feature>
<evidence type="ECO:0000256" key="1">
    <source>
        <dbReference type="SAM" id="SignalP"/>
    </source>
</evidence>
<gene>
    <name evidence="2" type="ORF">F1654_01145</name>
</gene>
<organism evidence="2 3">
    <name type="scientific">Alkalicaulis satelles</name>
    <dbReference type="NCBI Taxonomy" id="2609175"/>
    <lineage>
        <taxon>Bacteria</taxon>
        <taxon>Pseudomonadati</taxon>
        <taxon>Pseudomonadota</taxon>
        <taxon>Alphaproteobacteria</taxon>
        <taxon>Maricaulales</taxon>
        <taxon>Maricaulaceae</taxon>
        <taxon>Alkalicaulis</taxon>
    </lineage>
</organism>
<dbReference type="AlphaFoldDB" id="A0A5M6ZII3"/>
<evidence type="ECO:0000313" key="2">
    <source>
        <dbReference type="EMBL" id="KAA5804642.1"/>
    </source>
</evidence>
<sequence>MLIPLLASLALAASPPAMAAPDLLTGSEIVARAHEAAGGEAWRDPGSLYMEGYGLFWRGGADFVRYEPYRMWRVYESDKPDARQASGRVRIEAFREGEIVFQLAWDGERSYNQDGPVEAGSDEWASNFGFGAIRHAFDAGWTIDRLPDDLVDAQLAYTVRLNDPAGSATIFSIRQDDFAIVRVGFDTPRGWHERLYSDFYANTPGGFVQPGRVRLYYNGVKANEVHWTAFTTGESWDDSLFRLGVED</sequence>
<reference evidence="2 3" key="1">
    <citation type="submission" date="2019-09" db="EMBL/GenBank/DDBJ databases">
        <authorList>
            <person name="Kevbrin V."/>
            <person name="Grouzdev D.S."/>
        </authorList>
    </citation>
    <scope>NUCLEOTIDE SEQUENCE [LARGE SCALE GENOMIC DNA]</scope>
    <source>
        <strain evidence="2 3">G-192</strain>
    </source>
</reference>
<evidence type="ECO:0000313" key="3">
    <source>
        <dbReference type="Proteomes" id="UP000325122"/>
    </source>
</evidence>
<keyword evidence="3" id="KW-1185">Reference proteome</keyword>
<proteinExistence type="predicted"/>
<name>A0A5M6ZII3_9PROT</name>
<feature type="chain" id="PRO_5024318431" evidence="1">
    <location>
        <begin position="20"/>
        <end position="247"/>
    </location>
</feature>
<dbReference type="Proteomes" id="UP000325122">
    <property type="component" value="Unassembled WGS sequence"/>
</dbReference>